<evidence type="ECO:0000313" key="2">
    <source>
        <dbReference type="EMBL" id="KAF4446786.1"/>
    </source>
</evidence>
<organism evidence="2 3">
    <name type="scientific">Fusarium austroafricanum</name>
    <dbReference type="NCBI Taxonomy" id="2364996"/>
    <lineage>
        <taxon>Eukaryota</taxon>
        <taxon>Fungi</taxon>
        <taxon>Dikarya</taxon>
        <taxon>Ascomycota</taxon>
        <taxon>Pezizomycotina</taxon>
        <taxon>Sordariomycetes</taxon>
        <taxon>Hypocreomycetidae</taxon>
        <taxon>Hypocreales</taxon>
        <taxon>Nectriaceae</taxon>
        <taxon>Fusarium</taxon>
        <taxon>Fusarium concolor species complex</taxon>
    </lineage>
</organism>
<reference evidence="2" key="1">
    <citation type="submission" date="2020-01" db="EMBL/GenBank/DDBJ databases">
        <title>Identification and distribution of gene clusters putatively required for synthesis of sphingolipid metabolism inhibitors in phylogenetically diverse species of the filamentous fungus Fusarium.</title>
        <authorList>
            <person name="Kim H.-S."/>
            <person name="Busman M."/>
            <person name="Brown D.W."/>
            <person name="Divon H."/>
            <person name="Uhlig S."/>
            <person name="Proctor R.H."/>
        </authorList>
    </citation>
    <scope>NUCLEOTIDE SEQUENCE</scope>
    <source>
        <strain evidence="2">NRRL 53441</strain>
    </source>
</reference>
<evidence type="ECO:0000313" key="3">
    <source>
        <dbReference type="Proteomes" id="UP000605986"/>
    </source>
</evidence>
<sequence>MQDRLAQLSEQHIAVQQLLEEWQSFIHPVEQPEELLQAQAEYDAAEQQHSRENNPERKRLLRKEVRRRDDHLEEVEKRHEAAKADLIWEQLRRFIFQLLNRCGPSAGHQLCKEWCEQAPQAALNIPGPDNDQPDCQSTNSQLASAGERPRAPNIQEAEAQTPGTEAIPTPSRSHSPSERRSVPNRDQPQVESTGPRTRSKRRTNSFIPRVPRPPKRSRSSYQEGRSLAKETVEFDEIYHDGKAMTKYTIAKRYNYYYILRCNEHNLHFHENPLHRAMWHLRKGHGYGGGMTFEKTLNILGVRVLNCDEKKSKMNNEVSKSYYKEMEDQLGWPNTLEGIDPQPGEIYTAVWEVEAKQKQKRKQKRKRIQTLYACLVLPQRVDDELNIDDLAVMTLDLGRIPDCYEFNETDGTYDWARGYGPGEEKFSERKYPVMCFDSAGLPGTVSWLSIGHFRPFYAQSRNQASGTRNVVEEDTEQEENDQGTEDQDEAGLNDYDPTRRYYAVRSTDTGAELIVIDDDDNETPMAHYQPPGPPPVMVKSEPESEDEQVHTSDDTLPSNFGVTSSSLEPTVERLDNAFYPAPASNMLIGVFRTFARMHQSPDRVASAPEAIMAEFSASSGEKHQSLPVGNLSDMPQPAKNVNCEEEQTDVLLDIRSRRNGATMRLWSGLIQECRIETHRSTMTTGTSASGQNPPRRVFGVRRSTR</sequence>
<feature type="region of interest" description="Disordered" evidence="1">
    <location>
        <begin position="680"/>
        <end position="704"/>
    </location>
</feature>
<feature type="region of interest" description="Disordered" evidence="1">
    <location>
        <begin position="41"/>
        <end position="62"/>
    </location>
</feature>
<dbReference type="AlphaFoldDB" id="A0A8H4KBD5"/>
<accession>A0A8H4KBD5</accession>
<feature type="compositionally biased region" description="Polar residues" evidence="1">
    <location>
        <begin position="553"/>
        <end position="563"/>
    </location>
</feature>
<protein>
    <submittedName>
        <fullName evidence="2">Uncharacterized protein</fullName>
    </submittedName>
</protein>
<dbReference type="OrthoDB" id="4835412at2759"/>
<feature type="compositionally biased region" description="Basic and acidic residues" evidence="1">
    <location>
        <begin position="46"/>
        <end position="62"/>
    </location>
</feature>
<feature type="compositionally biased region" description="Polar residues" evidence="1">
    <location>
        <begin position="680"/>
        <end position="691"/>
    </location>
</feature>
<feature type="region of interest" description="Disordered" evidence="1">
    <location>
        <begin position="520"/>
        <end position="563"/>
    </location>
</feature>
<dbReference type="Proteomes" id="UP000605986">
    <property type="component" value="Unassembled WGS sequence"/>
</dbReference>
<feature type="region of interest" description="Disordered" evidence="1">
    <location>
        <begin position="461"/>
        <end position="497"/>
    </location>
</feature>
<comment type="caution">
    <text evidence="2">The sequence shown here is derived from an EMBL/GenBank/DDBJ whole genome shotgun (WGS) entry which is preliminary data.</text>
</comment>
<feature type="compositionally biased region" description="Polar residues" evidence="1">
    <location>
        <begin position="184"/>
        <end position="196"/>
    </location>
</feature>
<keyword evidence="3" id="KW-1185">Reference proteome</keyword>
<gene>
    <name evidence="2" type="ORF">F53441_9602</name>
</gene>
<feature type="compositionally biased region" description="Polar residues" evidence="1">
    <location>
        <begin position="133"/>
        <end position="143"/>
    </location>
</feature>
<evidence type="ECO:0000256" key="1">
    <source>
        <dbReference type="SAM" id="MobiDB-lite"/>
    </source>
</evidence>
<feature type="region of interest" description="Disordered" evidence="1">
    <location>
        <begin position="123"/>
        <end position="227"/>
    </location>
</feature>
<dbReference type="EMBL" id="JAADJG010000437">
    <property type="protein sequence ID" value="KAF4446786.1"/>
    <property type="molecule type" value="Genomic_DNA"/>
</dbReference>
<feature type="compositionally biased region" description="Acidic residues" evidence="1">
    <location>
        <begin position="471"/>
        <end position="490"/>
    </location>
</feature>
<proteinExistence type="predicted"/>
<name>A0A8H4KBD5_9HYPO</name>